<sequence length="257" mass="27757">MATTYCSTTSEGHAGAELAKDNRELKQDAADHLGRSAEDVSTCRRSKIQPQLTLSRNSSTDEAQLESGRWSAQEHARFVDGLEKYGRRKWIRIAEHVGTRTVIQVRSHAQKYFKKLRRAAQPPPARKVSSDDEVSLARAAAVPNLDARPQLALLTAAAKLLDGVAERPAARAPIEMERKRARSDDSDESFVRGVSPDAGLPACVSSDTLHVVGGNNTPPSPPRALHGPVVSNADLPDLAKRRKVDEPSPAPAQALAA</sequence>
<evidence type="ECO:0000256" key="5">
    <source>
        <dbReference type="ARBA" id="ARBA00023015"/>
    </source>
</evidence>
<keyword evidence="1" id="KW-0645">Protease</keyword>
<dbReference type="EMBL" id="CAKKNE010000002">
    <property type="protein sequence ID" value="CAH0369019.1"/>
    <property type="molecule type" value="Genomic_DNA"/>
</dbReference>
<keyword evidence="6" id="KW-0482">Metalloprotease</keyword>
<keyword evidence="7" id="KW-0238">DNA-binding</keyword>
<dbReference type="SUPFAM" id="SSF46689">
    <property type="entry name" value="Homeodomain-like"/>
    <property type="match status" value="1"/>
</dbReference>
<dbReference type="GO" id="GO:0006508">
    <property type="term" value="P:proteolysis"/>
    <property type="evidence" value="ECO:0007669"/>
    <property type="project" value="UniProtKB-KW"/>
</dbReference>
<evidence type="ECO:0000256" key="9">
    <source>
        <dbReference type="ARBA" id="ARBA00023242"/>
    </source>
</evidence>
<feature type="region of interest" description="Disordered" evidence="10">
    <location>
        <begin position="209"/>
        <end position="257"/>
    </location>
</feature>
<evidence type="ECO:0000256" key="2">
    <source>
        <dbReference type="ARBA" id="ARBA00022723"/>
    </source>
</evidence>
<dbReference type="InterPro" id="IPR009057">
    <property type="entry name" value="Homeodomain-like_sf"/>
</dbReference>
<feature type="domain" description="SANT" evidence="12">
    <location>
        <begin position="65"/>
        <end position="117"/>
    </location>
</feature>
<feature type="compositionally biased region" description="Polar residues" evidence="10">
    <location>
        <begin position="1"/>
        <end position="11"/>
    </location>
</feature>
<evidence type="ECO:0000256" key="8">
    <source>
        <dbReference type="ARBA" id="ARBA00023163"/>
    </source>
</evidence>
<dbReference type="PROSITE" id="PS51294">
    <property type="entry name" value="HTH_MYB"/>
    <property type="match status" value="1"/>
</dbReference>
<dbReference type="Gene3D" id="1.10.10.60">
    <property type="entry name" value="Homeodomain-like"/>
    <property type="match status" value="1"/>
</dbReference>
<dbReference type="FunFam" id="1.10.10.60:FF:000151">
    <property type="entry name" value="histone H2A deubiquitinase MYSM1 isoform X2"/>
    <property type="match status" value="1"/>
</dbReference>
<evidence type="ECO:0000259" key="11">
    <source>
        <dbReference type="PROSITE" id="PS50090"/>
    </source>
</evidence>
<evidence type="ECO:0000259" key="12">
    <source>
        <dbReference type="PROSITE" id="PS51293"/>
    </source>
</evidence>
<evidence type="ECO:0000256" key="6">
    <source>
        <dbReference type="ARBA" id="ARBA00023049"/>
    </source>
</evidence>
<dbReference type="PROSITE" id="PS50090">
    <property type="entry name" value="MYB_LIKE"/>
    <property type="match status" value="1"/>
</dbReference>
<keyword evidence="4" id="KW-0862">Zinc</keyword>
<keyword evidence="15" id="KW-1185">Reference proteome</keyword>
<dbReference type="CDD" id="cd00167">
    <property type="entry name" value="SANT"/>
    <property type="match status" value="1"/>
</dbReference>
<dbReference type="AlphaFoldDB" id="A0A8J2SM31"/>
<evidence type="ECO:0000256" key="10">
    <source>
        <dbReference type="SAM" id="MobiDB-lite"/>
    </source>
</evidence>
<evidence type="ECO:0000313" key="14">
    <source>
        <dbReference type="EMBL" id="CAH0369019.1"/>
    </source>
</evidence>
<feature type="compositionally biased region" description="Polar residues" evidence="10">
    <location>
        <begin position="48"/>
        <end position="62"/>
    </location>
</feature>
<keyword evidence="8" id="KW-0804">Transcription</keyword>
<protein>
    <recommendedName>
        <fullName evidence="16">HTH myb-type domain-containing protein</fullName>
    </recommendedName>
</protein>
<keyword evidence="5" id="KW-0805">Transcription regulation</keyword>
<feature type="region of interest" description="Disordered" evidence="10">
    <location>
        <begin position="28"/>
        <end position="67"/>
    </location>
</feature>
<evidence type="ECO:0000256" key="3">
    <source>
        <dbReference type="ARBA" id="ARBA00022801"/>
    </source>
</evidence>
<dbReference type="SMART" id="SM00717">
    <property type="entry name" value="SANT"/>
    <property type="match status" value="1"/>
</dbReference>
<dbReference type="InterPro" id="IPR017930">
    <property type="entry name" value="Myb_dom"/>
</dbReference>
<accession>A0A8J2SM31</accession>
<evidence type="ECO:0000313" key="15">
    <source>
        <dbReference type="Proteomes" id="UP000789595"/>
    </source>
</evidence>
<evidence type="ECO:0000256" key="4">
    <source>
        <dbReference type="ARBA" id="ARBA00022833"/>
    </source>
</evidence>
<dbReference type="OrthoDB" id="118550at2759"/>
<proteinExistence type="predicted"/>
<gene>
    <name evidence="14" type="ORF">PECAL_2P21250</name>
</gene>
<feature type="domain" description="Myb-like" evidence="11">
    <location>
        <begin position="62"/>
        <end position="113"/>
    </location>
</feature>
<keyword evidence="9" id="KW-0539">Nucleus</keyword>
<dbReference type="Pfam" id="PF00249">
    <property type="entry name" value="Myb_DNA-binding"/>
    <property type="match status" value="1"/>
</dbReference>
<dbReference type="GO" id="GO:0046872">
    <property type="term" value="F:metal ion binding"/>
    <property type="evidence" value="ECO:0007669"/>
    <property type="project" value="UniProtKB-KW"/>
</dbReference>
<dbReference type="PROSITE" id="PS51293">
    <property type="entry name" value="SANT"/>
    <property type="match status" value="1"/>
</dbReference>
<evidence type="ECO:0000259" key="13">
    <source>
        <dbReference type="PROSITE" id="PS51294"/>
    </source>
</evidence>
<dbReference type="GO" id="GO:0003677">
    <property type="term" value="F:DNA binding"/>
    <property type="evidence" value="ECO:0007669"/>
    <property type="project" value="UniProtKB-KW"/>
</dbReference>
<name>A0A8J2SM31_9STRA</name>
<feature type="region of interest" description="Disordered" evidence="10">
    <location>
        <begin position="1"/>
        <end position="20"/>
    </location>
</feature>
<organism evidence="14 15">
    <name type="scientific">Pelagomonas calceolata</name>
    <dbReference type="NCBI Taxonomy" id="35677"/>
    <lineage>
        <taxon>Eukaryota</taxon>
        <taxon>Sar</taxon>
        <taxon>Stramenopiles</taxon>
        <taxon>Ochrophyta</taxon>
        <taxon>Pelagophyceae</taxon>
        <taxon>Pelagomonadales</taxon>
        <taxon>Pelagomonadaceae</taxon>
        <taxon>Pelagomonas</taxon>
    </lineage>
</organism>
<dbReference type="Proteomes" id="UP000789595">
    <property type="component" value="Unassembled WGS sequence"/>
</dbReference>
<evidence type="ECO:0000256" key="7">
    <source>
        <dbReference type="ARBA" id="ARBA00023125"/>
    </source>
</evidence>
<dbReference type="InterPro" id="IPR001005">
    <property type="entry name" value="SANT/Myb"/>
</dbReference>
<feature type="domain" description="HTH myb-type" evidence="13">
    <location>
        <begin position="68"/>
        <end position="117"/>
    </location>
</feature>
<comment type="caution">
    <text evidence="14">The sequence shown here is derived from an EMBL/GenBank/DDBJ whole genome shotgun (WGS) entry which is preliminary data.</text>
</comment>
<dbReference type="InterPro" id="IPR006447">
    <property type="entry name" value="Myb_dom_plants"/>
</dbReference>
<dbReference type="GO" id="GO:0008237">
    <property type="term" value="F:metallopeptidase activity"/>
    <property type="evidence" value="ECO:0007669"/>
    <property type="project" value="UniProtKB-KW"/>
</dbReference>
<keyword evidence="3" id="KW-0378">Hydrolase</keyword>
<dbReference type="NCBIfam" id="TIGR01557">
    <property type="entry name" value="myb_SHAQKYF"/>
    <property type="match status" value="1"/>
</dbReference>
<keyword evidence="2" id="KW-0479">Metal-binding</keyword>
<evidence type="ECO:0008006" key="16">
    <source>
        <dbReference type="Google" id="ProtNLM"/>
    </source>
</evidence>
<dbReference type="InterPro" id="IPR017884">
    <property type="entry name" value="SANT_dom"/>
</dbReference>
<feature type="compositionally biased region" description="Basic and acidic residues" evidence="10">
    <location>
        <begin position="28"/>
        <end position="42"/>
    </location>
</feature>
<dbReference type="PANTHER" id="PTHR12802">
    <property type="entry name" value="SWI/SNF COMPLEX-RELATED"/>
    <property type="match status" value="1"/>
</dbReference>
<feature type="compositionally biased region" description="Basic and acidic residues" evidence="10">
    <location>
        <begin position="237"/>
        <end position="246"/>
    </location>
</feature>
<reference evidence="14" key="1">
    <citation type="submission" date="2021-11" db="EMBL/GenBank/DDBJ databases">
        <authorList>
            <consortium name="Genoscope - CEA"/>
            <person name="William W."/>
        </authorList>
    </citation>
    <scope>NUCLEOTIDE SEQUENCE</scope>
</reference>
<evidence type="ECO:0000256" key="1">
    <source>
        <dbReference type="ARBA" id="ARBA00022670"/>
    </source>
</evidence>